<dbReference type="SMART" id="SM00388">
    <property type="entry name" value="HisKA"/>
    <property type="match status" value="1"/>
</dbReference>
<dbReference type="CDD" id="cd17546">
    <property type="entry name" value="REC_hyHK_CKI1_RcsC-like"/>
    <property type="match status" value="1"/>
</dbReference>
<dbReference type="GO" id="GO:0000155">
    <property type="term" value="F:phosphorelay sensor kinase activity"/>
    <property type="evidence" value="ECO:0007669"/>
    <property type="project" value="InterPro"/>
</dbReference>
<dbReference type="InterPro" id="IPR004358">
    <property type="entry name" value="Sig_transdc_His_kin-like_C"/>
</dbReference>
<evidence type="ECO:0000256" key="7">
    <source>
        <dbReference type="SAM" id="Phobius"/>
    </source>
</evidence>
<dbReference type="SUPFAM" id="SSF55874">
    <property type="entry name" value="ATPase domain of HSP90 chaperone/DNA topoisomerase II/histidine kinase"/>
    <property type="match status" value="1"/>
</dbReference>
<dbReference type="Gene3D" id="3.40.50.2300">
    <property type="match status" value="1"/>
</dbReference>
<evidence type="ECO:0000259" key="8">
    <source>
        <dbReference type="PROSITE" id="PS50109"/>
    </source>
</evidence>
<dbReference type="InterPro" id="IPR001789">
    <property type="entry name" value="Sig_transdc_resp-reg_receiver"/>
</dbReference>
<dbReference type="GO" id="GO:0005886">
    <property type="term" value="C:plasma membrane"/>
    <property type="evidence" value="ECO:0007669"/>
    <property type="project" value="TreeGrafter"/>
</dbReference>
<comment type="catalytic activity">
    <reaction evidence="1">
        <text>ATP + protein L-histidine = ADP + protein N-phospho-L-histidine.</text>
        <dbReference type="EC" id="2.7.13.3"/>
    </reaction>
</comment>
<reference evidence="10" key="1">
    <citation type="submission" date="2018-10" db="EMBL/GenBank/DDBJ databases">
        <title>Hidden diversity of soil giant viruses.</title>
        <authorList>
            <person name="Schulz F."/>
            <person name="Alteio L."/>
            <person name="Goudeau D."/>
            <person name="Ryan E.M."/>
            <person name="Malmstrom R.R."/>
            <person name="Blanchard J."/>
            <person name="Woyke T."/>
        </authorList>
    </citation>
    <scope>NUCLEOTIDE SEQUENCE</scope>
    <source>
        <strain evidence="10">SYV1</strain>
    </source>
</reference>
<dbReference type="PROSITE" id="PS50110">
    <property type="entry name" value="RESPONSE_REGULATORY"/>
    <property type="match status" value="1"/>
</dbReference>
<dbReference type="Pfam" id="PF02518">
    <property type="entry name" value="HATPase_c"/>
    <property type="match status" value="1"/>
</dbReference>
<keyword evidence="7" id="KW-0812">Transmembrane</keyword>
<keyword evidence="5" id="KW-0418">Kinase</keyword>
<dbReference type="EMBL" id="MK072511">
    <property type="protein sequence ID" value="AYV86642.1"/>
    <property type="molecule type" value="Genomic_DNA"/>
</dbReference>
<evidence type="ECO:0000256" key="1">
    <source>
        <dbReference type="ARBA" id="ARBA00000085"/>
    </source>
</evidence>
<evidence type="ECO:0000256" key="6">
    <source>
        <dbReference type="SAM" id="MobiDB-lite"/>
    </source>
</evidence>
<dbReference type="InterPro" id="IPR036097">
    <property type="entry name" value="HisK_dim/P_sf"/>
</dbReference>
<dbReference type="SUPFAM" id="SSF47384">
    <property type="entry name" value="Homodimeric domain of signal transducing histidine kinase"/>
    <property type="match status" value="1"/>
</dbReference>
<feature type="compositionally biased region" description="Low complexity" evidence="6">
    <location>
        <begin position="563"/>
        <end position="574"/>
    </location>
</feature>
<dbReference type="Gene3D" id="3.30.565.10">
    <property type="entry name" value="Histidine kinase-like ATPase, C-terminal domain"/>
    <property type="match status" value="1"/>
</dbReference>
<dbReference type="InterPro" id="IPR003661">
    <property type="entry name" value="HisK_dim/P_dom"/>
</dbReference>
<feature type="domain" description="Histidine kinase" evidence="8">
    <location>
        <begin position="272"/>
        <end position="502"/>
    </location>
</feature>
<dbReference type="Pfam" id="PF00072">
    <property type="entry name" value="Response_reg"/>
    <property type="match status" value="1"/>
</dbReference>
<evidence type="ECO:0000256" key="3">
    <source>
        <dbReference type="ARBA" id="ARBA00022553"/>
    </source>
</evidence>
<evidence type="ECO:0000256" key="2">
    <source>
        <dbReference type="ARBA" id="ARBA00012438"/>
    </source>
</evidence>
<dbReference type="SUPFAM" id="SSF52172">
    <property type="entry name" value="CheY-like"/>
    <property type="match status" value="2"/>
</dbReference>
<organism evidence="10">
    <name type="scientific">Sylvanvirus sp</name>
    <dbReference type="NCBI Taxonomy" id="2487774"/>
    <lineage>
        <taxon>Viruses</taxon>
    </lineage>
</organism>
<feature type="region of interest" description="Disordered" evidence="6">
    <location>
        <begin position="501"/>
        <end position="522"/>
    </location>
</feature>
<feature type="transmembrane region" description="Helical" evidence="7">
    <location>
        <begin position="35"/>
        <end position="59"/>
    </location>
</feature>
<keyword evidence="7" id="KW-1133">Transmembrane helix</keyword>
<dbReference type="PROSITE" id="PS50109">
    <property type="entry name" value="HIS_KIN"/>
    <property type="match status" value="1"/>
</dbReference>
<dbReference type="EC" id="2.7.13.3" evidence="2"/>
<gene>
    <name evidence="10" type="ORF">Sylvanvirus5_10</name>
</gene>
<dbReference type="InterPro" id="IPR036890">
    <property type="entry name" value="HATPase_C_sf"/>
</dbReference>
<dbReference type="GO" id="GO:0009927">
    <property type="term" value="F:histidine phosphotransfer kinase activity"/>
    <property type="evidence" value="ECO:0007669"/>
    <property type="project" value="TreeGrafter"/>
</dbReference>
<dbReference type="PANTHER" id="PTHR43047">
    <property type="entry name" value="TWO-COMPONENT HISTIDINE PROTEIN KINASE"/>
    <property type="match status" value="1"/>
</dbReference>
<dbReference type="SMART" id="SM00448">
    <property type="entry name" value="REC"/>
    <property type="match status" value="1"/>
</dbReference>
<protein>
    <recommendedName>
        <fullName evidence="2">histidine kinase</fullName>
        <ecNumber evidence="2">2.7.13.3</ecNumber>
    </recommendedName>
</protein>
<name>A0A3G5AHF6_9VIRU</name>
<dbReference type="InterPro" id="IPR011006">
    <property type="entry name" value="CheY-like_superfamily"/>
</dbReference>
<evidence type="ECO:0000313" key="10">
    <source>
        <dbReference type="EMBL" id="AYV86642.1"/>
    </source>
</evidence>
<dbReference type="CDD" id="cd16922">
    <property type="entry name" value="HATPase_EvgS-ArcB-TorS-like"/>
    <property type="match status" value="1"/>
</dbReference>
<dbReference type="PANTHER" id="PTHR43047:SF72">
    <property type="entry name" value="OSMOSENSING HISTIDINE PROTEIN KINASE SLN1"/>
    <property type="match status" value="1"/>
</dbReference>
<sequence length="793" mass="87985">MSCSHCCIPASPSPLSHQYPHRDSESSPSPSKKPFIWILCDIIILAFAFVALIVTYFSWEHINTYIDWIGHTDDTTQQIAVLKYDLMSSETSAFEYLSTSGSSNGSSYYPRSNVSMNTAITQTGPLLLNLTLDNNIQEQDMQQVFSLILTRNDQINDMVDKCHSANTTCSNQAIQLVDSGKLVYSQIFSLLLDTYNQELNDLSEINGAARLSSHRTLLAVALGLGTYALVLILNIMAGYKWYSQITRDYQELQSMLTRTERAMAGQSTFLANMSHEIRTPMNGVLAMSNLLASTSLTKEQSDIVSTLIASSNGMMRLINDLLLFSKIESGKFDVVMEWIPLCTIVSDLTSTFSTMASNKGIQFGLHVDPMVPSRIYADNDRIRQCLTNILDNAIKFTQAGTVSLSITMGKYFHSLIEPTESKEGDCVKFSIHDTGIGILPEVMNSIFEPFSQGDMSTTRKYGGTGLGLSISKELIKCMGGDIHVESQVGVGSSFSFDIPIPFSSPDNAPPNPPNPNDETGSFILPSATAALSNINLPYISVQPCSHSLSEIKHHSPPPQYQHSESSSSSSSSSSTFNKLTEIPPSSTFMTPSATATTTHLNLLVAEDNRINQKVIRRLLERDGHVITMTNNGLDAFRGFEENPFNYDCILMDWHMPTLDGLECTKLIRRTEMKAQQMEEDKKYMLDPSVLKQSFECNNEIYDVDFTHFFTPTSHYTSSSSSSCSHIRRISESRFHIPIIITTASTFADDIQKCFIAGIDEFISKPIEAPVLRTKLSNLITNYGQITQTQANIR</sequence>
<accession>A0A3G5AHF6</accession>
<evidence type="ECO:0000259" key="9">
    <source>
        <dbReference type="PROSITE" id="PS50110"/>
    </source>
</evidence>
<feature type="transmembrane region" description="Helical" evidence="7">
    <location>
        <begin position="217"/>
        <end position="242"/>
    </location>
</feature>
<evidence type="ECO:0000256" key="4">
    <source>
        <dbReference type="ARBA" id="ARBA00022679"/>
    </source>
</evidence>
<dbReference type="CDD" id="cd00082">
    <property type="entry name" value="HisKA"/>
    <property type="match status" value="1"/>
</dbReference>
<evidence type="ECO:0000256" key="5">
    <source>
        <dbReference type="ARBA" id="ARBA00022777"/>
    </source>
</evidence>
<dbReference type="InterPro" id="IPR003594">
    <property type="entry name" value="HATPase_dom"/>
</dbReference>
<dbReference type="InterPro" id="IPR005467">
    <property type="entry name" value="His_kinase_dom"/>
</dbReference>
<dbReference type="Gene3D" id="1.10.287.130">
    <property type="match status" value="1"/>
</dbReference>
<proteinExistence type="predicted"/>
<dbReference type="PRINTS" id="PR00344">
    <property type="entry name" value="BCTRLSENSOR"/>
</dbReference>
<feature type="domain" description="Response regulatory" evidence="9">
    <location>
        <begin position="601"/>
        <end position="779"/>
    </location>
</feature>
<dbReference type="SMART" id="SM00387">
    <property type="entry name" value="HATPase_c"/>
    <property type="match status" value="1"/>
</dbReference>
<dbReference type="Pfam" id="PF00512">
    <property type="entry name" value="HisKA"/>
    <property type="match status" value="1"/>
</dbReference>
<keyword evidence="7" id="KW-0472">Membrane</keyword>
<dbReference type="FunFam" id="3.30.565.10:FF:000010">
    <property type="entry name" value="Sensor histidine kinase RcsC"/>
    <property type="match status" value="1"/>
</dbReference>
<feature type="region of interest" description="Disordered" evidence="6">
    <location>
        <begin position="549"/>
        <end position="591"/>
    </location>
</feature>
<keyword evidence="3" id="KW-0597">Phosphoprotein</keyword>
<keyword evidence="4" id="KW-0808">Transferase</keyword>